<accession>Q2RXM7</accession>
<evidence type="ECO:0000259" key="1">
    <source>
        <dbReference type="SMART" id="SM00790"/>
    </source>
</evidence>
<evidence type="ECO:0000313" key="2">
    <source>
        <dbReference type="EMBL" id="ABC21118.1"/>
    </source>
</evidence>
<dbReference type="PhylomeDB" id="Q2RXM7"/>
<dbReference type="InterPro" id="IPR051919">
    <property type="entry name" value="W-dependent_AOR"/>
</dbReference>
<evidence type="ECO:0000313" key="3">
    <source>
        <dbReference type="Proteomes" id="UP000001929"/>
    </source>
</evidence>
<dbReference type="RefSeq" id="WP_011388066.1">
    <property type="nucleotide sequence ID" value="NC_007643.1"/>
</dbReference>
<dbReference type="SMART" id="SM00790">
    <property type="entry name" value="AFOR_N"/>
    <property type="match status" value="1"/>
</dbReference>
<name>Q2RXM7_RHORT</name>
<proteinExistence type="predicted"/>
<dbReference type="GO" id="GO:0033726">
    <property type="term" value="F:aldehyde ferredoxin oxidoreductase activity"/>
    <property type="evidence" value="ECO:0007669"/>
    <property type="project" value="UniProtKB-EC"/>
</dbReference>
<dbReference type="PATRIC" id="fig|269796.9.peg.369"/>
<reference evidence="2 3" key="1">
    <citation type="journal article" date="2011" name="Stand. Genomic Sci.">
        <title>Complete genome sequence of Rhodospirillum rubrum type strain (S1).</title>
        <authorList>
            <person name="Munk A.C."/>
            <person name="Copeland A."/>
            <person name="Lucas S."/>
            <person name="Lapidus A."/>
            <person name="Del Rio T.G."/>
            <person name="Barry K."/>
            <person name="Detter J.C."/>
            <person name="Hammon N."/>
            <person name="Israni S."/>
            <person name="Pitluck S."/>
            <person name="Brettin T."/>
            <person name="Bruce D."/>
            <person name="Han C."/>
            <person name="Tapia R."/>
            <person name="Gilna P."/>
            <person name="Schmutz J."/>
            <person name="Larimer F."/>
            <person name="Land M."/>
            <person name="Kyrpides N.C."/>
            <person name="Mavromatis K."/>
            <person name="Richardson P."/>
            <person name="Rohde M."/>
            <person name="Goker M."/>
            <person name="Klenk H.P."/>
            <person name="Zhang Y."/>
            <person name="Roberts G.P."/>
            <person name="Reslewic S."/>
            <person name="Schwartz D.C."/>
        </authorList>
    </citation>
    <scope>NUCLEOTIDE SEQUENCE [LARGE SCALE GENOMIC DNA]</scope>
    <source>
        <strain evidence="3">ATCC 11170 / ATH 1.1.1 / DSM 467 / LMG 4362 / NCIMB 8255 / S1</strain>
    </source>
</reference>
<dbReference type="InterPro" id="IPR013983">
    <property type="entry name" value="Ald_Fedxn_OxRdtase_N"/>
</dbReference>
<dbReference type="PANTHER" id="PTHR30038">
    <property type="entry name" value="ALDEHYDE FERREDOXIN OXIDOREDUCTASE"/>
    <property type="match status" value="1"/>
</dbReference>
<feature type="domain" description="Aldehyde ferredoxin oxidoreductase N-terminal" evidence="1">
    <location>
        <begin position="4"/>
        <end position="205"/>
    </location>
</feature>
<dbReference type="EC" id="1.2.7.5" evidence="2"/>
<dbReference type="Proteomes" id="UP000001929">
    <property type="component" value="Chromosome"/>
</dbReference>
<dbReference type="KEGG" id="rru:Rru_A0313"/>
<dbReference type="eggNOG" id="COG2414">
    <property type="taxonomic scope" value="Bacteria"/>
</dbReference>
<sequence>MFGWCGHLLRVDLSTGAIRKEALEDGAAKAHLGAGALGLHLFGAANGETIDPFSGANRVVFVTGPLTGTLAPNSGQHAVVTAVPPQGRPAVASFASGFGPELKYAGYDAIVIEGRSAEPLYLWIKDDVVELRPAKGLWGETVIPTLRAVRAATHPEARFCGIGPAGENAVAGAVIVDDQGIGAGLDMGAVLGAKNLKGIAVRGTRGFRVADTHGFVEAALAARAQVIAAPLALSGDPIDDVMLVASAATTAAPAGRAPGRPMGCVGATLSFATFTARSGARQTMALNAEALPGARAARLGDYRFIVDHGLAYGPTRQGLAGLGDEDAALAVKAMAAGERPAFIAPPPNAEAAPPPRHGGYAVGGYLVVPDIAPSSDDPLPAVAEAAGLCPLTGFVCDADTLARLLRTATGIPATASTILSIGGHQNA</sequence>
<dbReference type="STRING" id="269796.Rru_A0313"/>
<protein>
    <submittedName>
        <fullName evidence="2">Aldehyde ferredoxin oxidoreductase</fullName>
        <ecNumber evidence="2">1.2.7.5</ecNumber>
    </submittedName>
</protein>
<dbReference type="Pfam" id="PF02730">
    <property type="entry name" value="AFOR_N"/>
    <property type="match status" value="1"/>
</dbReference>
<dbReference type="EMBL" id="CP000230">
    <property type="protein sequence ID" value="ABC21118.1"/>
    <property type="molecule type" value="Genomic_DNA"/>
</dbReference>
<gene>
    <name evidence="2" type="ordered locus">Rru_A0313</name>
</gene>
<dbReference type="HOGENOM" id="CLU_642321_0_0_5"/>
<dbReference type="InterPro" id="IPR036503">
    <property type="entry name" value="Ald_Fedxn_OxRdtase_N_sf"/>
</dbReference>
<organism evidence="2 3">
    <name type="scientific">Rhodospirillum rubrum (strain ATCC 11170 / ATH 1.1.1 / DSM 467 / LMG 4362 / NCIMB 8255 / S1)</name>
    <dbReference type="NCBI Taxonomy" id="269796"/>
    <lineage>
        <taxon>Bacteria</taxon>
        <taxon>Pseudomonadati</taxon>
        <taxon>Pseudomonadota</taxon>
        <taxon>Alphaproteobacteria</taxon>
        <taxon>Rhodospirillales</taxon>
        <taxon>Rhodospirillaceae</taxon>
        <taxon>Rhodospirillum</taxon>
    </lineage>
</organism>
<dbReference type="AlphaFoldDB" id="Q2RXM7"/>
<dbReference type="GO" id="GO:0051536">
    <property type="term" value="F:iron-sulfur cluster binding"/>
    <property type="evidence" value="ECO:0007669"/>
    <property type="project" value="InterPro"/>
</dbReference>
<dbReference type="PANTHER" id="PTHR30038:SF0">
    <property type="entry name" value="TUNGSTEN-CONTAINING ALDEHYDE FERREDOXIN OXIDOREDUCTASE"/>
    <property type="match status" value="1"/>
</dbReference>
<dbReference type="EnsemblBacteria" id="ABC21118">
    <property type="protein sequence ID" value="ABC21118"/>
    <property type="gene ID" value="Rru_A0313"/>
</dbReference>
<dbReference type="Gene3D" id="3.60.9.10">
    <property type="entry name" value="Aldehyde ferredoxin oxidoreductase, N-terminal domain"/>
    <property type="match status" value="1"/>
</dbReference>
<keyword evidence="2" id="KW-0560">Oxidoreductase</keyword>
<dbReference type="SUPFAM" id="SSF56228">
    <property type="entry name" value="Aldehyde ferredoxin oxidoreductase, N-terminal domain"/>
    <property type="match status" value="1"/>
</dbReference>
<keyword evidence="3" id="KW-1185">Reference proteome</keyword>